<reference evidence="2 3" key="1">
    <citation type="submission" date="2024-06" db="EMBL/GenBank/DDBJ databases">
        <title>A chromosome level genome sequence of Diviner's sage (Salvia divinorum).</title>
        <authorList>
            <person name="Ford S.A."/>
            <person name="Ro D.-K."/>
            <person name="Ness R.W."/>
            <person name="Phillips M.A."/>
        </authorList>
    </citation>
    <scope>NUCLEOTIDE SEQUENCE [LARGE SCALE GENOMIC DNA]</scope>
    <source>
        <strain evidence="2">SAF-2024a</strain>
        <tissue evidence="2">Leaf</tissue>
    </source>
</reference>
<evidence type="ECO:0008006" key="4">
    <source>
        <dbReference type="Google" id="ProtNLM"/>
    </source>
</evidence>
<organism evidence="2 3">
    <name type="scientific">Salvia divinorum</name>
    <name type="common">Maria pastora</name>
    <name type="synonym">Diviner's sage</name>
    <dbReference type="NCBI Taxonomy" id="28513"/>
    <lineage>
        <taxon>Eukaryota</taxon>
        <taxon>Viridiplantae</taxon>
        <taxon>Streptophyta</taxon>
        <taxon>Embryophyta</taxon>
        <taxon>Tracheophyta</taxon>
        <taxon>Spermatophyta</taxon>
        <taxon>Magnoliopsida</taxon>
        <taxon>eudicotyledons</taxon>
        <taxon>Gunneridae</taxon>
        <taxon>Pentapetalae</taxon>
        <taxon>asterids</taxon>
        <taxon>lamiids</taxon>
        <taxon>Lamiales</taxon>
        <taxon>Lamiaceae</taxon>
        <taxon>Nepetoideae</taxon>
        <taxon>Mentheae</taxon>
        <taxon>Salviinae</taxon>
        <taxon>Salvia</taxon>
        <taxon>Salvia subgen. Calosphace</taxon>
    </lineage>
</organism>
<dbReference type="AlphaFoldDB" id="A0ABD1FU09"/>
<evidence type="ECO:0000313" key="2">
    <source>
        <dbReference type="EMBL" id="KAL1534444.1"/>
    </source>
</evidence>
<feature type="signal peptide" evidence="1">
    <location>
        <begin position="1"/>
        <end position="23"/>
    </location>
</feature>
<gene>
    <name evidence="2" type="ORF">AAHA92_30619</name>
</gene>
<evidence type="ECO:0000313" key="3">
    <source>
        <dbReference type="Proteomes" id="UP001567538"/>
    </source>
</evidence>
<dbReference type="Proteomes" id="UP001567538">
    <property type="component" value="Unassembled WGS sequence"/>
</dbReference>
<protein>
    <recommendedName>
        <fullName evidence="4">Carboxypeptidase regulatory-like domain-containing protein</fullName>
    </recommendedName>
</protein>
<keyword evidence="3" id="KW-1185">Reference proteome</keyword>
<comment type="caution">
    <text evidence="2">The sequence shown here is derived from an EMBL/GenBank/DDBJ whole genome shotgun (WGS) entry which is preliminary data.</text>
</comment>
<name>A0ABD1FU09_SALDI</name>
<sequence>MGYKQSPGLIVVALLLSTPLAYGQLQNNKGIVRGRICCTSTGNCSPRSIAVPGLEMKLNCTDAFGREETLGQGITDSGGRFSVPINTTVYLVAPL</sequence>
<keyword evidence="1" id="KW-0732">Signal</keyword>
<dbReference type="EMBL" id="JBEAFC010000012">
    <property type="protein sequence ID" value="KAL1534444.1"/>
    <property type="molecule type" value="Genomic_DNA"/>
</dbReference>
<accession>A0ABD1FU09</accession>
<evidence type="ECO:0000256" key="1">
    <source>
        <dbReference type="SAM" id="SignalP"/>
    </source>
</evidence>
<proteinExistence type="predicted"/>
<feature type="chain" id="PRO_5044858780" description="Carboxypeptidase regulatory-like domain-containing protein" evidence="1">
    <location>
        <begin position="24"/>
        <end position="95"/>
    </location>
</feature>